<dbReference type="AlphaFoldDB" id="A0AAJ0IB08"/>
<comment type="caution">
    <text evidence="1">The sequence shown here is derived from an EMBL/GenBank/DDBJ whole genome shotgun (WGS) entry which is preliminary data.</text>
</comment>
<reference evidence="1 2" key="1">
    <citation type="journal article" date="2023" name="Mol. Phylogenet. Evol.">
        <title>Genome-scale phylogeny and comparative genomics of the fungal order Sordariales.</title>
        <authorList>
            <person name="Hensen N."/>
            <person name="Bonometti L."/>
            <person name="Westerberg I."/>
            <person name="Brannstrom I.O."/>
            <person name="Guillou S."/>
            <person name="Cros-Aarteil S."/>
            <person name="Calhoun S."/>
            <person name="Haridas S."/>
            <person name="Kuo A."/>
            <person name="Mondo S."/>
            <person name="Pangilinan J."/>
            <person name="Riley R."/>
            <person name="LaButti K."/>
            <person name="Andreopoulos B."/>
            <person name="Lipzen A."/>
            <person name="Chen C."/>
            <person name="Yan M."/>
            <person name="Daum C."/>
            <person name="Ng V."/>
            <person name="Clum A."/>
            <person name="Steindorff A."/>
            <person name="Ohm R.A."/>
            <person name="Martin F."/>
            <person name="Silar P."/>
            <person name="Natvig D.O."/>
            <person name="Lalanne C."/>
            <person name="Gautier V."/>
            <person name="Ament-Velasquez S.L."/>
            <person name="Kruys A."/>
            <person name="Hutchinson M.I."/>
            <person name="Powell A.J."/>
            <person name="Barry K."/>
            <person name="Miller A.N."/>
            <person name="Grigoriev I.V."/>
            <person name="Debuchy R."/>
            <person name="Gladieux P."/>
            <person name="Hiltunen Thoren M."/>
            <person name="Johannesson H."/>
        </authorList>
    </citation>
    <scope>NUCLEOTIDE SEQUENCE [LARGE SCALE GENOMIC DNA]</scope>
    <source>
        <strain evidence="1 2">FGSC 10403</strain>
    </source>
</reference>
<dbReference type="EMBL" id="JAULSX010000003">
    <property type="protein sequence ID" value="KAK3495289.1"/>
    <property type="molecule type" value="Genomic_DNA"/>
</dbReference>
<dbReference type="RefSeq" id="XP_062694718.1">
    <property type="nucleotide sequence ID" value="XM_062834801.1"/>
</dbReference>
<dbReference type="GeneID" id="87872423"/>
<organism evidence="1 2">
    <name type="scientific">Neurospora hispaniola</name>
    <dbReference type="NCBI Taxonomy" id="588809"/>
    <lineage>
        <taxon>Eukaryota</taxon>
        <taxon>Fungi</taxon>
        <taxon>Dikarya</taxon>
        <taxon>Ascomycota</taxon>
        <taxon>Pezizomycotina</taxon>
        <taxon>Sordariomycetes</taxon>
        <taxon>Sordariomycetidae</taxon>
        <taxon>Sordariales</taxon>
        <taxon>Sordariaceae</taxon>
        <taxon>Neurospora</taxon>
    </lineage>
</organism>
<protein>
    <submittedName>
        <fullName evidence="1">Uncharacterized protein</fullName>
    </submittedName>
</protein>
<keyword evidence="2" id="KW-1185">Reference proteome</keyword>
<evidence type="ECO:0000313" key="1">
    <source>
        <dbReference type="EMBL" id="KAK3495289.1"/>
    </source>
</evidence>
<proteinExistence type="predicted"/>
<evidence type="ECO:0000313" key="2">
    <source>
        <dbReference type="Proteomes" id="UP001285908"/>
    </source>
</evidence>
<gene>
    <name evidence="1" type="ORF">B0T23DRAFT_314535</name>
</gene>
<dbReference type="Proteomes" id="UP001285908">
    <property type="component" value="Unassembled WGS sequence"/>
</dbReference>
<name>A0AAJ0IB08_9PEZI</name>
<accession>A0AAJ0IB08</accession>
<sequence>MSVCRGTAHTRGPLPTQNLLTSHYIRRVVGEPASVDGVSVYPDSILLNDPIGAPRSRAPVTNSPSLAPSFTKAFPASLVGSTARAEPVAAAAVSLSGCNSFRKVCLARPRRRVFQVIPALARPLGLSECRLVTAWNLAHILMCVRDDDGWGLRAKRFICFKHRSLRRWNHPT</sequence>